<evidence type="ECO:0000259" key="5">
    <source>
        <dbReference type="PROSITE" id="PS50977"/>
    </source>
</evidence>
<dbReference type="InterPro" id="IPR004111">
    <property type="entry name" value="Repressor_TetR_C"/>
</dbReference>
<comment type="caution">
    <text evidence="6">The sequence shown here is derived from an EMBL/GenBank/DDBJ whole genome shotgun (WGS) entry which is preliminary data.</text>
</comment>
<keyword evidence="1" id="KW-0805">Transcription regulation</keyword>
<accession>A0A0A0JHF9</accession>
<protein>
    <recommendedName>
        <fullName evidence="5">HTH tetR-type domain-containing protein</fullName>
    </recommendedName>
</protein>
<keyword evidence="2 4" id="KW-0238">DNA-binding</keyword>
<dbReference type="GO" id="GO:0003700">
    <property type="term" value="F:DNA-binding transcription factor activity"/>
    <property type="evidence" value="ECO:0007669"/>
    <property type="project" value="TreeGrafter"/>
</dbReference>
<dbReference type="InterPro" id="IPR036271">
    <property type="entry name" value="Tet_transcr_reg_TetR-rel_C_sf"/>
</dbReference>
<dbReference type="InterPro" id="IPR009057">
    <property type="entry name" value="Homeodomain-like_sf"/>
</dbReference>
<reference evidence="6 7" key="1">
    <citation type="submission" date="2013-08" db="EMBL/GenBank/DDBJ databases">
        <title>The genome sequence of Knoellia subterranea.</title>
        <authorList>
            <person name="Zhu W."/>
            <person name="Wang G."/>
        </authorList>
    </citation>
    <scope>NUCLEOTIDE SEQUENCE [LARGE SCALE GENOMIC DNA]</scope>
    <source>
        <strain evidence="6 7">KCTC 19937</strain>
    </source>
</reference>
<evidence type="ECO:0000313" key="7">
    <source>
        <dbReference type="Proteomes" id="UP000030011"/>
    </source>
</evidence>
<proteinExistence type="predicted"/>
<dbReference type="SUPFAM" id="SSF46689">
    <property type="entry name" value="Homeodomain-like"/>
    <property type="match status" value="1"/>
</dbReference>
<dbReference type="InterPro" id="IPR050109">
    <property type="entry name" value="HTH-type_TetR-like_transc_reg"/>
</dbReference>
<organism evidence="6 7">
    <name type="scientific">Knoellia subterranea KCTC 19937</name>
    <dbReference type="NCBI Taxonomy" id="1385521"/>
    <lineage>
        <taxon>Bacteria</taxon>
        <taxon>Bacillati</taxon>
        <taxon>Actinomycetota</taxon>
        <taxon>Actinomycetes</taxon>
        <taxon>Micrococcales</taxon>
        <taxon>Intrasporangiaceae</taxon>
        <taxon>Knoellia</taxon>
    </lineage>
</organism>
<feature type="domain" description="HTH tetR-type" evidence="5">
    <location>
        <begin position="30"/>
        <end position="90"/>
    </location>
</feature>
<dbReference type="STRING" id="1385521.N803_04520"/>
<dbReference type="PANTHER" id="PTHR30055">
    <property type="entry name" value="HTH-TYPE TRANSCRIPTIONAL REGULATOR RUTR"/>
    <property type="match status" value="1"/>
</dbReference>
<dbReference type="Proteomes" id="UP000030011">
    <property type="component" value="Unassembled WGS sequence"/>
</dbReference>
<dbReference type="EMBL" id="AVPK01000010">
    <property type="protein sequence ID" value="KGN36538.1"/>
    <property type="molecule type" value="Genomic_DNA"/>
</dbReference>
<dbReference type="InterPro" id="IPR001647">
    <property type="entry name" value="HTH_TetR"/>
</dbReference>
<evidence type="ECO:0000256" key="3">
    <source>
        <dbReference type="ARBA" id="ARBA00023163"/>
    </source>
</evidence>
<dbReference type="GO" id="GO:0045892">
    <property type="term" value="P:negative regulation of DNA-templated transcription"/>
    <property type="evidence" value="ECO:0007669"/>
    <property type="project" value="InterPro"/>
</dbReference>
<sequence>MGEVTDSGLPRVVAIAWGTHAQPQSGPRRGMSHETIVAKAIEIADEHGLAAVTMQRLAEALGFTTMSLYRYVANKDELLMLMLGAESLVPEPAVPSAAPSGGPDEDWRVALRAWTDSLRTMYAAHPWLLDVTRGPTSVLMPASVLLVDQGLHAISGLGLSDHENLSLILVVSSYVSAFAALERDLAGQDDLAFGPEAMQELGSVITPERLPYAAPLFLSGGYVGGPVDDDLPGVESEYDFGLDLLIEGLAARRHRAPKGTTASKHG</sequence>
<evidence type="ECO:0000256" key="2">
    <source>
        <dbReference type="ARBA" id="ARBA00023125"/>
    </source>
</evidence>
<feature type="DNA-binding region" description="H-T-H motif" evidence="4">
    <location>
        <begin position="53"/>
        <end position="72"/>
    </location>
</feature>
<dbReference type="Pfam" id="PF02909">
    <property type="entry name" value="TetR_C_1"/>
    <property type="match status" value="1"/>
</dbReference>
<gene>
    <name evidence="6" type="ORF">N803_04520</name>
</gene>
<keyword evidence="3" id="KW-0804">Transcription</keyword>
<evidence type="ECO:0000256" key="4">
    <source>
        <dbReference type="PROSITE-ProRule" id="PRU00335"/>
    </source>
</evidence>
<dbReference type="Pfam" id="PF00440">
    <property type="entry name" value="TetR_N"/>
    <property type="match status" value="1"/>
</dbReference>
<dbReference type="Gene3D" id="1.10.10.60">
    <property type="entry name" value="Homeodomain-like"/>
    <property type="match status" value="1"/>
</dbReference>
<dbReference type="eggNOG" id="COG1309">
    <property type="taxonomic scope" value="Bacteria"/>
</dbReference>
<dbReference type="AlphaFoldDB" id="A0A0A0JHF9"/>
<dbReference type="PROSITE" id="PS50977">
    <property type="entry name" value="HTH_TETR_2"/>
    <property type="match status" value="1"/>
</dbReference>
<dbReference type="SUPFAM" id="SSF48498">
    <property type="entry name" value="Tetracyclin repressor-like, C-terminal domain"/>
    <property type="match status" value="1"/>
</dbReference>
<evidence type="ECO:0000313" key="6">
    <source>
        <dbReference type="EMBL" id="KGN36538.1"/>
    </source>
</evidence>
<evidence type="ECO:0000256" key="1">
    <source>
        <dbReference type="ARBA" id="ARBA00023015"/>
    </source>
</evidence>
<dbReference type="Gene3D" id="1.10.357.10">
    <property type="entry name" value="Tetracycline Repressor, domain 2"/>
    <property type="match status" value="1"/>
</dbReference>
<dbReference type="RefSeq" id="WP_035906742.1">
    <property type="nucleotide sequence ID" value="NZ_AVPK01000010.1"/>
</dbReference>
<keyword evidence="7" id="KW-1185">Reference proteome</keyword>
<dbReference type="PANTHER" id="PTHR30055:SF151">
    <property type="entry name" value="TRANSCRIPTIONAL REGULATORY PROTEIN"/>
    <property type="match status" value="1"/>
</dbReference>
<dbReference type="GO" id="GO:0000976">
    <property type="term" value="F:transcription cis-regulatory region binding"/>
    <property type="evidence" value="ECO:0007669"/>
    <property type="project" value="TreeGrafter"/>
</dbReference>
<name>A0A0A0JHF9_9MICO</name>